<name>A0A520MNH1_9GAMM</name>
<sequence>MNKLKLTPAATVLILRDSQVGMEVLMVKRSKRPPFGNLFVFPGGKIDDDDSSQEIADLCEGISDKEASLKLGLASGGLAYWVACIRECFEEVGILLARKRNGDDLDLDVQEKEKYKNYRERLLKNEINLYEILKKEDLILTTSNLAPFSHWITPEIEERRFDTRFFIAYLPENQTGEHDGSELTHSLWINPNIALEKAFKGELQMIMPTIKNLQQCEGYTSASKLLEDQKKLTKKDFPPILPKFFKENGKWFGLLPGDPDYDSH</sequence>
<dbReference type="PROSITE" id="PS51462">
    <property type="entry name" value="NUDIX"/>
    <property type="match status" value="1"/>
</dbReference>
<dbReference type="InterPro" id="IPR000086">
    <property type="entry name" value="NUDIX_hydrolase_dom"/>
</dbReference>
<reference evidence="8 9" key="1">
    <citation type="submission" date="2019-02" db="EMBL/GenBank/DDBJ databases">
        <title>Prokaryotic population dynamics and viral predation in marine succession experiment using metagenomics: the confinement effect.</title>
        <authorList>
            <person name="Haro-Moreno J.M."/>
            <person name="Rodriguez-Valera F."/>
            <person name="Lopez-Perez M."/>
        </authorList>
    </citation>
    <scope>NUCLEOTIDE SEQUENCE [LARGE SCALE GENOMIC DNA]</scope>
    <source>
        <strain evidence="8">MED-G163</strain>
    </source>
</reference>
<accession>A0A520MNH1</accession>
<dbReference type="AlphaFoldDB" id="A0A520MNH1"/>
<keyword evidence="4 8" id="KW-0378">Hydrolase</keyword>
<organism evidence="8 9">
    <name type="scientific">SAR86 cluster bacterium</name>
    <dbReference type="NCBI Taxonomy" id="2030880"/>
    <lineage>
        <taxon>Bacteria</taxon>
        <taxon>Pseudomonadati</taxon>
        <taxon>Pseudomonadota</taxon>
        <taxon>Gammaproteobacteria</taxon>
        <taxon>SAR86 cluster</taxon>
    </lineage>
</organism>
<dbReference type="PANTHER" id="PTHR12318">
    <property type="entry name" value="TESTOSTERONE-REGULATED PROTEIN RP2"/>
    <property type="match status" value="1"/>
</dbReference>
<proteinExistence type="predicted"/>
<dbReference type="Gene3D" id="3.90.79.10">
    <property type="entry name" value="Nucleoside Triphosphate Pyrophosphohydrolase"/>
    <property type="match status" value="1"/>
</dbReference>
<dbReference type="SUPFAM" id="SSF55811">
    <property type="entry name" value="Nudix"/>
    <property type="match status" value="1"/>
</dbReference>
<dbReference type="InterPro" id="IPR039121">
    <property type="entry name" value="NUDT19"/>
</dbReference>
<keyword evidence="5" id="KW-0460">Magnesium</keyword>
<evidence type="ECO:0000313" key="9">
    <source>
        <dbReference type="Proteomes" id="UP000315782"/>
    </source>
</evidence>
<evidence type="ECO:0000313" key="8">
    <source>
        <dbReference type="EMBL" id="RZO22754.1"/>
    </source>
</evidence>
<protein>
    <submittedName>
        <fullName evidence="8">NUDIX hydrolase</fullName>
    </submittedName>
</protein>
<dbReference type="CDD" id="cd18870">
    <property type="entry name" value="NUDIX_AcylCoAdiphos_Nudt19"/>
    <property type="match status" value="1"/>
</dbReference>
<dbReference type="InterPro" id="IPR015797">
    <property type="entry name" value="NUDIX_hydrolase-like_dom_sf"/>
</dbReference>
<comment type="caution">
    <text evidence="8">The sequence shown here is derived from an EMBL/GenBank/DDBJ whole genome shotgun (WGS) entry which is preliminary data.</text>
</comment>
<evidence type="ECO:0000259" key="7">
    <source>
        <dbReference type="PROSITE" id="PS51462"/>
    </source>
</evidence>
<evidence type="ECO:0000256" key="4">
    <source>
        <dbReference type="ARBA" id="ARBA00022801"/>
    </source>
</evidence>
<dbReference type="GO" id="GO:0046872">
    <property type="term" value="F:metal ion binding"/>
    <property type="evidence" value="ECO:0007669"/>
    <property type="project" value="UniProtKB-KW"/>
</dbReference>
<comment type="cofactor">
    <cofactor evidence="1">
        <name>Mn(2+)</name>
        <dbReference type="ChEBI" id="CHEBI:29035"/>
    </cofactor>
</comment>
<comment type="cofactor">
    <cofactor evidence="2">
        <name>Mg(2+)</name>
        <dbReference type="ChEBI" id="CHEBI:18420"/>
    </cofactor>
</comment>
<evidence type="ECO:0000256" key="3">
    <source>
        <dbReference type="ARBA" id="ARBA00022723"/>
    </source>
</evidence>
<keyword evidence="3" id="KW-0479">Metal-binding</keyword>
<keyword evidence="6" id="KW-0464">Manganese</keyword>
<evidence type="ECO:0000256" key="5">
    <source>
        <dbReference type="ARBA" id="ARBA00022842"/>
    </source>
</evidence>
<evidence type="ECO:0000256" key="1">
    <source>
        <dbReference type="ARBA" id="ARBA00001936"/>
    </source>
</evidence>
<dbReference type="EMBL" id="SHBI01000002">
    <property type="protein sequence ID" value="RZO22754.1"/>
    <property type="molecule type" value="Genomic_DNA"/>
</dbReference>
<evidence type="ECO:0000256" key="6">
    <source>
        <dbReference type="ARBA" id="ARBA00023211"/>
    </source>
</evidence>
<dbReference type="Proteomes" id="UP000315782">
    <property type="component" value="Unassembled WGS sequence"/>
</dbReference>
<feature type="domain" description="Nudix hydrolase" evidence="7">
    <location>
        <begin position="5"/>
        <end position="211"/>
    </location>
</feature>
<dbReference type="GO" id="GO:0016818">
    <property type="term" value="F:hydrolase activity, acting on acid anhydrides, in phosphorus-containing anhydrides"/>
    <property type="evidence" value="ECO:0007669"/>
    <property type="project" value="InterPro"/>
</dbReference>
<dbReference type="PANTHER" id="PTHR12318:SF0">
    <property type="entry name" value="ACYL-COENZYME A DIPHOSPHATASE NUDT19"/>
    <property type="match status" value="1"/>
</dbReference>
<gene>
    <name evidence="8" type="ORF">EVA96_00990</name>
</gene>
<evidence type="ECO:0000256" key="2">
    <source>
        <dbReference type="ARBA" id="ARBA00001946"/>
    </source>
</evidence>